<organism evidence="3 4">
    <name type="scientific">Rhodocytophaga aerolata</name>
    <dbReference type="NCBI Taxonomy" id="455078"/>
    <lineage>
        <taxon>Bacteria</taxon>
        <taxon>Pseudomonadati</taxon>
        <taxon>Bacteroidota</taxon>
        <taxon>Cytophagia</taxon>
        <taxon>Cytophagales</taxon>
        <taxon>Rhodocytophagaceae</taxon>
        <taxon>Rhodocytophaga</taxon>
    </lineage>
</organism>
<dbReference type="Pfam" id="PF00072">
    <property type="entry name" value="Response_reg"/>
    <property type="match status" value="1"/>
</dbReference>
<evidence type="ECO:0000256" key="1">
    <source>
        <dbReference type="PROSITE-ProRule" id="PRU00169"/>
    </source>
</evidence>
<dbReference type="Gene3D" id="3.40.50.2300">
    <property type="match status" value="1"/>
</dbReference>
<feature type="modified residue" description="4-aspartylphosphate" evidence="1">
    <location>
        <position position="64"/>
    </location>
</feature>
<evidence type="ECO:0000313" key="4">
    <source>
        <dbReference type="Proteomes" id="UP001168528"/>
    </source>
</evidence>
<keyword evidence="4" id="KW-1185">Reference proteome</keyword>
<dbReference type="Proteomes" id="UP001168528">
    <property type="component" value="Unassembled WGS sequence"/>
</dbReference>
<sequence length="148" mass="16919">MEQVEVLLIEDSEYDAELTFKAMKIKMPSVHYQHLRDGQEALDFLHQGDATTYSSKLPLLILLDLDIPKVPGLHVLEQLKRHPLTKRIPVVVLTISKDLEKMRAAYQAGANSYVIKPVSFVKFSLIIAEIVHYWLSVNDYPDYDKLPG</sequence>
<dbReference type="SMART" id="SM00448">
    <property type="entry name" value="REC"/>
    <property type="match status" value="1"/>
</dbReference>
<proteinExistence type="predicted"/>
<protein>
    <submittedName>
        <fullName evidence="3">Response regulator</fullName>
    </submittedName>
</protein>
<feature type="domain" description="Response regulatory" evidence="2">
    <location>
        <begin position="5"/>
        <end position="131"/>
    </location>
</feature>
<keyword evidence="1" id="KW-0597">Phosphoprotein</keyword>
<evidence type="ECO:0000259" key="2">
    <source>
        <dbReference type="PROSITE" id="PS50110"/>
    </source>
</evidence>
<dbReference type="EMBL" id="JAUKPO010000004">
    <property type="protein sequence ID" value="MDO1446621.1"/>
    <property type="molecule type" value="Genomic_DNA"/>
</dbReference>
<evidence type="ECO:0000313" key="3">
    <source>
        <dbReference type="EMBL" id="MDO1446621.1"/>
    </source>
</evidence>
<name>A0ABT8R4K2_9BACT</name>
<dbReference type="InterPro" id="IPR011006">
    <property type="entry name" value="CheY-like_superfamily"/>
</dbReference>
<dbReference type="InterPro" id="IPR052893">
    <property type="entry name" value="TCS_response_regulator"/>
</dbReference>
<accession>A0ABT8R4K2</accession>
<gene>
    <name evidence="3" type="ORF">Q0590_10190</name>
</gene>
<dbReference type="InterPro" id="IPR001789">
    <property type="entry name" value="Sig_transdc_resp-reg_receiver"/>
</dbReference>
<dbReference type="PROSITE" id="PS50110">
    <property type="entry name" value="RESPONSE_REGULATORY"/>
    <property type="match status" value="1"/>
</dbReference>
<reference evidence="3" key="1">
    <citation type="submission" date="2023-07" db="EMBL/GenBank/DDBJ databases">
        <title>The genome sequence of Rhodocytophaga aerolata KACC 12507.</title>
        <authorList>
            <person name="Zhang X."/>
        </authorList>
    </citation>
    <scope>NUCLEOTIDE SEQUENCE</scope>
    <source>
        <strain evidence="3">KACC 12507</strain>
    </source>
</reference>
<dbReference type="RefSeq" id="WP_302037420.1">
    <property type="nucleotide sequence ID" value="NZ_JAUKPO010000004.1"/>
</dbReference>
<comment type="caution">
    <text evidence="3">The sequence shown here is derived from an EMBL/GenBank/DDBJ whole genome shotgun (WGS) entry which is preliminary data.</text>
</comment>
<dbReference type="PANTHER" id="PTHR44520">
    <property type="entry name" value="RESPONSE REGULATOR RCP1-RELATED"/>
    <property type="match status" value="1"/>
</dbReference>
<dbReference type="SUPFAM" id="SSF52172">
    <property type="entry name" value="CheY-like"/>
    <property type="match status" value="1"/>
</dbReference>